<evidence type="ECO:0000313" key="7">
    <source>
        <dbReference type="Proteomes" id="UP001231924"/>
    </source>
</evidence>
<evidence type="ECO:0000313" key="6">
    <source>
        <dbReference type="EMBL" id="MDL5156083.1"/>
    </source>
</evidence>
<gene>
    <name evidence="6" type="ORF">QRT03_08965</name>
</gene>
<name>A0ABT7M5Z0_9PSEU</name>
<dbReference type="PRINTS" id="PR00778">
    <property type="entry name" value="HTHARSR"/>
</dbReference>
<evidence type="ECO:0000256" key="1">
    <source>
        <dbReference type="ARBA" id="ARBA00023015"/>
    </source>
</evidence>
<dbReference type="EMBL" id="JASVWF010000002">
    <property type="protein sequence ID" value="MDL5156083.1"/>
    <property type="molecule type" value="Genomic_DNA"/>
</dbReference>
<dbReference type="InterPro" id="IPR036388">
    <property type="entry name" value="WH-like_DNA-bd_sf"/>
</dbReference>
<evidence type="ECO:0000256" key="4">
    <source>
        <dbReference type="SAM" id="MobiDB-lite"/>
    </source>
</evidence>
<feature type="region of interest" description="Disordered" evidence="4">
    <location>
        <begin position="97"/>
        <end position="117"/>
    </location>
</feature>
<dbReference type="Pfam" id="PF12840">
    <property type="entry name" value="HTH_20"/>
    <property type="match status" value="1"/>
</dbReference>
<dbReference type="PANTHER" id="PTHR33154:SF33">
    <property type="entry name" value="TRANSCRIPTIONAL REPRESSOR SDPR"/>
    <property type="match status" value="1"/>
</dbReference>
<dbReference type="RefSeq" id="WP_286052322.1">
    <property type="nucleotide sequence ID" value="NZ_JASVWF010000002.1"/>
</dbReference>
<dbReference type="PANTHER" id="PTHR33154">
    <property type="entry name" value="TRANSCRIPTIONAL REGULATOR, ARSR FAMILY"/>
    <property type="match status" value="1"/>
</dbReference>
<keyword evidence="2" id="KW-0238">DNA-binding</keyword>
<dbReference type="Proteomes" id="UP001231924">
    <property type="component" value="Unassembled WGS sequence"/>
</dbReference>
<evidence type="ECO:0000256" key="3">
    <source>
        <dbReference type="ARBA" id="ARBA00023163"/>
    </source>
</evidence>
<keyword evidence="3" id="KW-0804">Transcription</keyword>
<dbReference type="SMART" id="SM00418">
    <property type="entry name" value="HTH_ARSR"/>
    <property type="match status" value="1"/>
</dbReference>
<dbReference type="CDD" id="cd00090">
    <property type="entry name" value="HTH_ARSR"/>
    <property type="match status" value="1"/>
</dbReference>
<dbReference type="InterPro" id="IPR011991">
    <property type="entry name" value="ArsR-like_HTH"/>
</dbReference>
<sequence>MEANENLAFDALSDRVRRRILAELGREGELTVTEIANRIDSVGRTTVSSHLRVLRTSGVVIERRDGRNRYYSLDRDGTVRDAFVYLQSIMDRAVDGIAAPDVTGQDEQDDRREHEAG</sequence>
<dbReference type="InterPro" id="IPR036390">
    <property type="entry name" value="WH_DNA-bd_sf"/>
</dbReference>
<organism evidence="6 7">
    <name type="scientific">Actinomycetospora termitidis</name>
    <dbReference type="NCBI Taxonomy" id="3053470"/>
    <lineage>
        <taxon>Bacteria</taxon>
        <taxon>Bacillati</taxon>
        <taxon>Actinomycetota</taxon>
        <taxon>Actinomycetes</taxon>
        <taxon>Pseudonocardiales</taxon>
        <taxon>Pseudonocardiaceae</taxon>
        <taxon>Actinomycetospora</taxon>
    </lineage>
</organism>
<keyword evidence="1" id="KW-0805">Transcription regulation</keyword>
<evidence type="ECO:0000256" key="2">
    <source>
        <dbReference type="ARBA" id="ARBA00023125"/>
    </source>
</evidence>
<dbReference type="PROSITE" id="PS50987">
    <property type="entry name" value="HTH_ARSR_2"/>
    <property type="match status" value="1"/>
</dbReference>
<dbReference type="InterPro" id="IPR051081">
    <property type="entry name" value="HTH_MetalResp_TranReg"/>
</dbReference>
<dbReference type="NCBIfam" id="NF033788">
    <property type="entry name" value="HTH_metalloreg"/>
    <property type="match status" value="1"/>
</dbReference>
<comment type="caution">
    <text evidence="6">The sequence shown here is derived from an EMBL/GenBank/DDBJ whole genome shotgun (WGS) entry which is preliminary data.</text>
</comment>
<reference evidence="6 7" key="1">
    <citation type="submission" date="2023-06" db="EMBL/GenBank/DDBJ databases">
        <title>Actinomycetospora Odt1-22.</title>
        <authorList>
            <person name="Supong K."/>
        </authorList>
    </citation>
    <scope>NUCLEOTIDE SEQUENCE [LARGE SCALE GENOMIC DNA]</scope>
    <source>
        <strain evidence="6 7">Odt1-22</strain>
    </source>
</reference>
<proteinExistence type="predicted"/>
<dbReference type="SUPFAM" id="SSF46785">
    <property type="entry name" value="Winged helix' DNA-binding domain"/>
    <property type="match status" value="1"/>
</dbReference>
<accession>A0ABT7M5Z0</accession>
<evidence type="ECO:0000259" key="5">
    <source>
        <dbReference type="PROSITE" id="PS50987"/>
    </source>
</evidence>
<dbReference type="InterPro" id="IPR001845">
    <property type="entry name" value="HTH_ArsR_DNA-bd_dom"/>
</dbReference>
<keyword evidence="7" id="KW-1185">Reference proteome</keyword>
<dbReference type="Gene3D" id="1.10.10.10">
    <property type="entry name" value="Winged helix-like DNA-binding domain superfamily/Winged helix DNA-binding domain"/>
    <property type="match status" value="1"/>
</dbReference>
<feature type="domain" description="HTH arsR-type" evidence="5">
    <location>
        <begin position="1"/>
        <end position="101"/>
    </location>
</feature>
<protein>
    <submittedName>
        <fullName evidence="6">Metalloregulator ArsR/SmtB family transcription factor</fullName>
    </submittedName>
</protein>